<comment type="caution">
    <text evidence="2">The sequence shown here is derived from an EMBL/GenBank/DDBJ whole genome shotgun (WGS) entry which is preliminary data.</text>
</comment>
<keyword evidence="1" id="KW-0812">Transmembrane</keyword>
<evidence type="ECO:0000256" key="1">
    <source>
        <dbReference type="SAM" id="Phobius"/>
    </source>
</evidence>
<keyword evidence="3" id="KW-1185">Reference proteome</keyword>
<feature type="transmembrane region" description="Helical" evidence="1">
    <location>
        <begin position="6"/>
        <end position="26"/>
    </location>
</feature>
<protein>
    <recommendedName>
        <fullName evidence="4">Phage holin family protein</fullName>
    </recommendedName>
</protein>
<feature type="transmembrane region" description="Helical" evidence="1">
    <location>
        <begin position="38"/>
        <end position="58"/>
    </location>
</feature>
<gene>
    <name evidence="2" type="ORF">CBI30_10705</name>
</gene>
<proteinExistence type="predicted"/>
<evidence type="ECO:0008006" key="4">
    <source>
        <dbReference type="Google" id="ProtNLM"/>
    </source>
</evidence>
<dbReference type="Pfam" id="PF04020">
    <property type="entry name" value="Phage_holin_4_2"/>
    <property type="match status" value="1"/>
</dbReference>
<dbReference type="OrthoDB" id="9797048at2"/>
<reference evidence="2 3" key="1">
    <citation type="submission" date="2017-05" db="EMBL/GenBank/DDBJ databases">
        <title>Polynucleobacter sp. MWH-K35W1 isolated from the permanently anoxic monimolimnion of a meromictic lake.</title>
        <authorList>
            <person name="Hahn M.W."/>
        </authorList>
    </citation>
    <scope>NUCLEOTIDE SEQUENCE [LARGE SCALE GENOMIC DNA]</scope>
    <source>
        <strain evidence="2 3">MWH-K35W1</strain>
    </source>
</reference>
<dbReference type="Proteomes" id="UP000198104">
    <property type="component" value="Unassembled WGS sequence"/>
</dbReference>
<evidence type="ECO:0000313" key="2">
    <source>
        <dbReference type="EMBL" id="OWS69218.1"/>
    </source>
</evidence>
<keyword evidence="1" id="KW-1133">Transmembrane helix</keyword>
<dbReference type="PANTHER" id="PTHR37309">
    <property type="entry name" value="SLR0284 PROTEIN"/>
    <property type="match status" value="1"/>
</dbReference>
<keyword evidence="1" id="KW-0472">Membrane</keyword>
<evidence type="ECO:0000313" key="3">
    <source>
        <dbReference type="Proteomes" id="UP000198104"/>
    </source>
</evidence>
<accession>A0A254PSD7</accession>
<dbReference type="PANTHER" id="PTHR37309:SF1">
    <property type="entry name" value="SLR0284 PROTEIN"/>
    <property type="match status" value="1"/>
</dbReference>
<dbReference type="RefSeq" id="WP_088528284.1">
    <property type="nucleotide sequence ID" value="NZ_NGUO01000024.1"/>
</dbReference>
<sequence length="116" mass="12518">MMGNLVPFLVQWGLTSLSLWVASYLFSGLRFADGGSLLIAALLLGFANAVVKPLLILFTLPLTVLTMGLFLLVVNALVLMLVSALVSGFTISSFWTAFFASIFISLFSLFISGMLF</sequence>
<feature type="transmembrane region" description="Helical" evidence="1">
    <location>
        <begin position="93"/>
        <end position="115"/>
    </location>
</feature>
<dbReference type="InterPro" id="IPR007165">
    <property type="entry name" value="Phage_holin_4_2"/>
</dbReference>
<organism evidence="2 3">
    <name type="scientific">Polynucleobacter aenigmaticus</name>
    <dbReference type="NCBI Taxonomy" id="1743164"/>
    <lineage>
        <taxon>Bacteria</taxon>
        <taxon>Pseudomonadati</taxon>
        <taxon>Pseudomonadota</taxon>
        <taxon>Betaproteobacteria</taxon>
        <taxon>Burkholderiales</taxon>
        <taxon>Burkholderiaceae</taxon>
        <taxon>Polynucleobacter</taxon>
    </lineage>
</organism>
<dbReference type="AlphaFoldDB" id="A0A254PSD7"/>
<feature type="transmembrane region" description="Helical" evidence="1">
    <location>
        <begin position="64"/>
        <end position="86"/>
    </location>
</feature>
<dbReference type="EMBL" id="NGUO01000024">
    <property type="protein sequence ID" value="OWS69218.1"/>
    <property type="molecule type" value="Genomic_DNA"/>
</dbReference>
<name>A0A254PSD7_9BURK</name>